<feature type="region of interest" description="Disordered" evidence="1">
    <location>
        <begin position="169"/>
        <end position="197"/>
    </location>
</feature>
<dbReference type="OMA" id="DRQMRVQ"/>
<feature type="region of interest" description="Disordered" evidence="1">
    <location>
        <begin position="1"/>
        <end position="138"/>
    </location>
</feature>
<dbReference type="EMBL" id="PZQS01000001">
    <property type="protein sequence ID" value="PVD37480.1"/>
    <property type="molecule type" value="Genomic_DNA"/>
</dbReference>
<dbReference type="Proteomes" id="UP000245119">
    <property type="component" value="Linkage Group LG1"/>
</dbReference>
<gene>
    <name evidence="3" type="ORF">C0Q70_00070</name>
</gene>
<dbReference type="PANTHER" id="PTHR22055">
    <property type="entry name" value="28 KDA HEAT- AND ACID-STABLE PHOSPHOPROTEIN PDGF-ASSOCIATED PROTEIN"/>
    <property type="match status" value="1"/>
</dbReference>
<feature type="compositionally biased region" description="Basic and acidic residues" evidence="1">
    <location>
        <begin position="19"/>
        <end position="46"/>
    </location>
</feature>
<dbReference type="InterPro" id="IPR039876">
    <property type="entry name" value="HAP28"/>
</dbReference>
<dbReference type="InterPro" id="IPR019380">
    <property type="entry name" value="Casein_kinase_sb_PP28"/>
</dbReference>
<dbReference type="STRING" id="400727.A0A2T7PVQ9"/>
<evidence type="ECO:0000313" key="4">
    <source>
        <dbReference type="Proteomes" id="UP000245119"/>
    </source>
</evidence>
<organism evidence="3 4">
    <name type="scientific">Pomacea canaliculata</name>
    <name type="common">Golden apple snail</name>
    <dbReference type="NCBI Taxonomy" id="400727"/>
    <lineage>
        <taxon>Eukaryota</taxon>
        <taxon>Metazoa</taxon>
        <taxon>Spiralia</taxon>
        <taxon>Lophotrochozoa</taxon>
        <taxon>Mollusca</taxon>
        <taxon>Gastropoda</taxon>
        <taxon>Caenogastropoda</taxon>
        <taxon>Architaenioglossa</taxon>
        <taxon>Ampullarioidea</taxon>
        <taxon>Ampullariidae</taxon>
        <taxon>Pomacea</taxon>
    </lineage>
</organism>
<proteinExistence type="predicted"/>
<feature type="compositionally biased region" description="Acidic residues" evidence="1">
    <location>
        <begin position="80"/>
        <end position="89"/>
    </location>
</feature>
<sequence>MPRGGGGRGKRSHKGQRRQFTEPEDLKAQAEKEERERQWRKQRGIESDEEQEGEGAADGTKEETAPPAAVAKPASGSDSSESESSEEDEGGKAKGVEHLIEVENPNRAGGKRNKKVSELGDATTTLSRREREELEKQEARRRYQQLHMAGKTDEAQADLARLAIIRKQREDAARKKDEERRAKEEAKEVAAKTKGKS</sequence>
<evidence type="ECO:0000259" key="2">
    <source>
        <dbReference type="Pfam" id="PF10252"/>
    </source>
</evidence>
<feature type="compositionally biased region" description="Basic and acidic residues" evidence="1">
    <location>
        <begin position="127"/>
        <end position="138"/>
    </location>
</feature>
<feature type="compositionally biased region" description="Basic residues" evidence="1">
    <location>
        <begin position="8"/>
        <end position="17"/>
    </location>
</feature>
<dbReference type="AlphaFoldDB" id="A0A2T7PVQ9"/>
<evidence type="ECO:0000313" key="3">
    <source>
        <dbReference type="EMBL" id="PVD37480.1"/>
    </source>
</evidence>
<feature type="domain" description="Casein kinase substrate phosphoprotein PP28" evidence="2">
    <location>
        <begin position="104"/>
        <end position="181"/>
    </location>
</feature>
<comment type="caution">
    <text evidence="3">The sequence shown here is derived from an EMBL/GenBank/DDBJ whole genome shotgun (WGS) entry which is preliminary data.</text>
</comment>
<keyword evidence="4" id="KW-1185">Reference proteome</keyword>
<feature type="compositionally biased region" description="Basic and acidic residues" evidence="1">
    <location>
        <begin position="169"/>
        <end position="191"/>
    </location>
</feature>
<evidence type="ECO:0000256" key="1">
    <source>
        <dbReference type="SAM" id="MobiDB-lite"/>
    </source>
</evidence>
<name>A0A2T7PVQ9_POMCA</name>
<accession>A0A2T7PVQ9</accession>
<dbReference type="OrthoDB" id="21120at2759"/>
<dbReference type="Pfam" id="PF10252">
    <property type="entry name" value="PP28"/>
    <property type="match status" value="1"/>
</dbReference>
<feature type="compositionally biased region" description="Basic and acidic residues" evidence="1">
    <location>
        <begin position="90"/>
        <end position="101"/>
    </location>
</feature>
<protein>
    <recommendedName>
        <fullName evidence="2">Casein kinase substrate phosphoprotein PP28 domain-containing protein</fullName>
    </recommendedName>
</protein>
<reference evidence="3 4" key="1">
    <citation type="submission" date="2018-04" db="EMBL/GenBank/DDBJ databases">
        <title>The genome of golden apple snail Pomacea canaliculata provides insight into stress tolerance and invasive adaptation.</title>
        <authorList>
            <person name="Liu C."/>
            <person name="Liu B."/>
            <person name="Ren Y."/>
            <person name="Zhang Y."/>
            <person name="Wang H."/>
            <person name="Li S."/>
            <person name="Jiang F."/>
            <person name="Yin L."/>
            <person name="Zhang G."/>
            <person name="Qian W."/>
            <person name="Fan W."/>
        </authorList>
    </citation>
    <scope>NUCLEOTIDE SEQUENCE [LARGE SCALE GENOMIC DNA]</scope>
    <source>
        <strain evidence="3">SZHN2017</strain>
        <tissue evidence="3">Muscle</tissue>
    </source>
</reference>